<feature type="transmembrane region" description="Helical" evidence="3">
    <location>
        <begin position="376"/>
        <end position="395"/>
    </location>
</feature>
<dbReference type="SUPFAM" id="SSF103473">
    <property type="entry name" value="MFS general substrate transporter"/>
    <property type="match status" value="1"/>
</dbReference>
<dbReference type="RefSeq" id="XP_013340560.1">
    <property type="nucleotide sequence ID" value="XM_013485106.1"/>
</dbReference>
<dbReference type="GO" id="GO:0022857">
    <property type="term" value="F:transmembrane transporter activity"/>
    <property type="evidence" value="ECO:0007669"/>
    <property type="project" value="InterPro"/>
</dbReference>
<feature type="transmembrane region" description="Helical" evidence="3">
    <location>
        <begin position="172"/>
        <end position="192"/>
    </location>
</feature>
<dbReference type="OMA" id="LNEWFVA"/>
<protein>
    <recommendedName>
        <fullName evidence="6">Major facilitator superfamily (MFS) profile domain-containing protein</fullName>
    </recommendedName>
</protein>
<name>A0A074YD65_AURSE</name>
<evidence type="ECO:0000313" key="5">
    <source>
        <dbReference type="Proteomes" id="UP000030641"/>
    </source>
</evidence>
<feature type="transmembrane region" description="Helical" evidence="3">
    <location>
        <begin position="204"/>
        <end position="221"/>
    </location>
</feature>
<dbReference type="Proteomes" id="UP000030641">
    <property type="component" value="Unassembled WGS sequence"/>
</dbReference>
<keyword evidence="3" id="KW-0812">Transmembrane</keyword>
<dbReference type="InParanoid" id="A0A074YD65"/>
<reference evidence="4 5" key="1">
    <citation type="journal article" date="2014" name="BMC Genomics">
        <title>Genome sequencing of four Aureobasidium pullulans varieties: biotechnological potential, stress tolerance, and description of new species.</title>
        <authorList>
            <person name="Gostin Ar C."/>
            <person name="Ohm R.A."/>
            <person name="Kogej T."/>
            <person name="Sonjak S."/>
            <person name="Turk M."/>
            <person name="Zajc J."/>
            <person name="Zalar P."/>
            <person name="Grube M."/>
            <person name="Sun H."/>
            <person name="Han J."/>
            <person name="Sharma A."/>
            <person name="Chiniquy J."/>
            <person name="Ngan C.Y."/>
            <person name="Lipzen A."/>
            <person name="Barry K."/>
            <person name="Grigoriev I.V."/>
            <person name="Gunde-Cimerman N."/>
        </authorList>
    </citation>
    <scope>NUCLEOTIDE SEQUENCE [LARGE SCALE GENOMIC DNA]</scope>
    <source>
        <strain evidence="4 5">EXF-2481</strain>
    </source>
</reference>
<feature type="transmembrane region" description="Helical" evidence="3">
    <location>
        <begin position="415"/>
        <end position="436"/>
    </location>
</feature>
<dbReference type="AlphaFoldDB" id="A0A074YD65"/>
<feature type="transmembrane region" description="Helical" evidence="3">
    <location>
        <begin position="248"/>
        <end position="265"/>
    </location>
</feature>
<dbReference type="HOGENOM" id="CLU_001265_1_2_1"/>
<organism evidence="4 5">
    <name type="scientific">Aureobasidium subglaciale (strain EXF-2481)</name>
    <name type="common">Aureobasidium pullulans var. subglaciale</name>
    <dbReference type="NCBI Taxonomy" id="1043005"/>
    <lineage>
        <taxon>Eukaryota</taxon>
        <taxon>Fungi</taxon>
        <taxon>Dikarya</taxon>
        <taxon>Ascomycota</taxon>
        <taxon>Pezizomycotina</taxon>
        <taxon>Dothideomycetes</taxon>
        <taxon>Dothideomycetidae</taxon>
        <taxon>Dothideales</taxon>
        <taxon>Saccotheciaceae</taxon>
        <taxon>Aureobasidium</taxon>
    </lineage>
</organism>
<keyword evidence="3" id="KW-0472">Membrane</keyword>
<sequence length="443" mass="48429">MSSLELNHLDDAALSEDVHRDSFSRTQHHPTTQSLAPIDGGLQAWRVLLAAFMFEAILWGFPLSFGIFQEYYSTIPEFEGSPYITYIGSIATGLCYMGAPLMAPLVKRYAMYRRYMVVGGWLICLGSLVAGSFADEMGALIVTQGVMYGVGYLIIFYPVVSMVNEWWVARRGLSWGILLGSSGASGVAYPFIIEALLHKYGYKTTLRAMAVATVIMTGPLLPSMKGRLPASHSSSLAKTDWSFMKQPIFWLYILSTTSQSLGFYLPSLYLPSYASTAGLDSRLGAMLIALMNVSSVAGQFTYGYLSDGRIPLNMLLLSTMLVSTVVALTLWGLAKSLVTLVIFALIYGFFAYAFLAMRVRMGTAVAAEQSDTMVMFCLFSFAQGIGNVLAGPISGMLLTPYVEVHEYGYGRYKTLIVFTGAAMFTSAIFAGLAHLVPAKRNTR</sequence>
<dbReference type="Gene3D" id="1.20.1250.20">
    <property type="entry name" value="MFS general substrate transporter like domains"/>
    <property type="match status" value="1"/>
</dbReference>
<evidence type="ECO:0008006" key="6">
    <source>
        <dbReference type="Google" id="ProtNLM"/>
    </source>
</evidence>
<dbReference type="PANTHER" id="PTHR11360">
    <property type="entry name" value="MONOCARBOXYLATE TRANSPORTER"/>
    <property type="match status" value="1"/>
</dbReference>
<evidence type="ECO:0000256" key="2">
    <source>
        <dbReference type="ARBA" id="ARBA00006727"/>
    </source>
</evidence>
<feature type="transmembrane region" description="Helical" evidence="3">
    <location>
        <begin position="83"/>
        <end position="103"/>
    </location>
</feature>
<dbReference type="InterPro" id="IPR011701">
    <property type="entry name" value="MFS"/>
</dbReference>
<comment type="subcellular location">
    <subcellularLocation>
        <location evidence="1">Membrane</location>
        <topology evidence="1">Multi-pass membrane protein</topology>
    </subcellularLocation>
</comment>
<feature type="transmembrane region" description="Helical" evidence="3">
    <location>
        <begin position="337"/>
        <end position="355"/>
    </location>
</feature>
<gene>
    <name evidence="4" type="ORF">AUEXF2481DRAFT_69221</name>
</gene>
<dbReference type="PANTHER" id="PTHR11360:SF287">
    <property type="entry name" value="MFS MONOCARBOXYLATE TRANSPORTER"/>
    <property type="match status" value="1"/>
</dbReference>
<feature type="transmembrane region" description="Helical" evidence="3">
    <location>
        <begin position="312"/>
        <end position="331"/>
    </location>
</feature>
<dbReference type="GO" id="GO:0016020">
    <property type="term" value="C:membrane"/>
    <property type="evidence" value="ECO:0007669"/>
    <property type="project" value="UniProtKB-SubCell"/>
</dbReference>
<dbReference type="OrthoDB" id="2213137at2759"/>
<proteinExistence type="inferred from homology"/>
<dbReference type="InterPro" id="IPR050327">
    <property type="entry name" value="Proton-linked_MCT"/>
</dbReference>
<feature type="transmembrane region" description="Helical" evidence="3">
    <location>
        <begin position="285"/>
        <end position="305"/>
    </location>
</feature>
<keyword evidence="5" id="KW-1185">Reference proteome</keyword>
<evidence type="ECO:0000256" key="3">
    <source>
        <dbReference type="SAM" id="Phobius"/>
    </source>
</evidence>
<dbReference type="GeneID" id="25370655"/>
<evidence type="ECO:0000313" key="4">
    <source>
        <dbReference type="EMBL" id="KEQ92067.1"/>
    </source>
</evidence>
<dbReference type="Pfam" id="PF07690">
    <property type="entry name" value="MFS_1"/>
    <property type="match status" value="1"/>
</dbReference>
<accession>A0A074YD65</accession>
<comment type="similarity">
    <text evidence="2">Belongs to the major facilitator superfamily. Monocarboxylate porter (TC 2.A.1.13) family.</text>
</comment>
<dbReference type="InterPro" id="IPR036259">
    <property type="entry name" value="MFS_trans_sf"/>
</dbReference>
<dbReference type="EMBL" id="KL584773">
    <property type="protein sequence ID" value="KEQ92067.1"/>
    <property type="molecule type" value="Genomic_DNA"/>
</dbReference>
<feature type="transmembrane region" description="Helical" evidence="3">
    <location>
        <begin position="140"/>
        <end position="160"/>
    </location>
</feature>
<keyword evidence="3" id="KW-1133">Transmembrane helix</keyword>
<evidence type="ECO:0000256" key="1">
    <source>
        <dbReference type="ARBA" id="ARBA00004141"/>
    </source>
</evidence>
<feature type="transmembrane region" description="Helical" evidence="3">
    <location>
        <begin position="115"/>
        <end position="134"/>
    </location>
</feature>
<feature type="transmembrane region" description="Helical" evidence="3">
    <location>
        <begin position="47"/>
        <end position="68"/>
    </location>
</feature>